<sequence length="94" mass="10376">MGTNDKDQPKCPIDTSSSITSWFWKTKQEPPKDISACPVDHHTTISKPIATNTITTDDQPVCPVDHNTRSAWIKNVSVSVTTPNEAVEIPSSWL</sequence>
<protein>
    <submittedName>
        <fullName evidence="1">Uncharacterized protein</fullName>
    </submittedName>
</protein>
<dbReference type="RefSeq" id="XP_049266295.1">
    <property type="nucleotide sequence ID" value="XM_049408964.1"/>
</dbReference>
<proteinExistence type="predicted"/>
<dbReference type="EMBL" id="JAGSYN010000044">
    <property type="protein sequence ID" value="KAG7666063.1"/>
    <property type="molecule type" value="Genomic_DNA"/>
</dbReference>
<accession>A0A8J5UMF5</accession>
<name>A0A8J5UMF5_9ASCO</name>
<dbReference type="AlphaFoldDB" id="A0A8J5UMF5"/>
<dbReference type="Proteomes" id="UP000694255">
    <property type="component" value="Unassembled WGS sequence"/>
</dbReference>
<keyword evidence="2" id="KW-1185">Reference proteome</keyword>
<evidence type="ECO:0000313" key="2">
    <source>
        <dbReference type="Proteomes" id="UP000694255"/>
    </source>
</evidence>
<organism evidence="1 2">
    <name type="scientific">[Candida] subhashii</name>
    <dbReference type="NCBI Taxonomy" id="561895"/>
    <lineage>
        <taxon>Eukaryota</taxon>
        <taxon>Fungi</taxon>
        <taxon>Dikarya</taxon>
        <taxon>Ascomycota</taxon>
        <taxon>Saccharomycotina</taxon>
        <taxon>Pichiomycetes</taxon>
        <taxon>Debaryomycetaceae</taxon>
        <taxon>Spathaspora</taxon>
    </lineage>
</organism>
<comment type="caution">
    <text evidence="1">The sequence shown here is derived from an EMBL/GenBank/DDBJ whole genome shotgun (WGS) entry which is preliminary data.</text>
</comment>
<dbReference type="GeneID" id="73467294"/>
<reference evidence="1 2" key="1">
    <citation type="journal article" date="2021" name="DNA Res.">
        <title>Genome analysis of Candida subhashii reveals its hybrid nature and dual mitochondrial genome conformations.</title>
        <authorList>
            <person name="Mixao V."/>
            <person name="Hegedusova E."/>
            <person name="Saus E."/>
            <person name="Pryszcz L.P."/>
            <person name="Cillingova A."/>
            <person name="Nosek J."/>
            <person name="Gabaldon T."/>
        </authorList>
    </citation>
    <scope>NUCLEOTIDE SEQUENCE [LARGE SCALE GENOMIC DNA]</scope>
    <source>
        <strain evidence="1 2">CBS 10753</strain>
    </source>
</reference>
<evidence type="ECO:0000313" key="1">
    <source>
        <dbReference type="EMBL" id="KAG7666063.1"/>
    </source>
</evidence>
<gene>
    <name evidence="1" type="ORF">J8A68_000493</name>
</gene>